<reference evidence="2" key="1">
    <citation type="journal article" date="2015" name="Nature">
        <title>rRNA introns, odd ribosomes, and small enigmatic genomes across a large radiation of phyla.</title>
        <authorList>
            <person name="Brown C.T."/>
            <person name="Hug L.A."/>
            <person name="Thomas B.C."/>
            <person name="Sharon I."/>
            <person name="Castelle C.J."/>
            <person name="Singh A."/>
            <person name="Wilkins M.J."/>
            <person name="Williams K.H."/>
            <person name="Banfield J.F."/>
        </authorList>
    </citation>
    <scope>NUCLEOTIDE SEQUENCE [LARGE SCALE GENOMIC DNA]</scope>
</reference>
<dbReference type="EMBL" id="LCJR01000002">
    <property type="protein sequence ID" value="KKT82703.1"/>
    <property type="molecule type" value="Genomic_DNA"/>
</dbReference>
<dbReference type="Proteomes" id="UP000034032">
    <property type="component" value="Unassembled WGS sequence"/>
</dbReference>
<organism evidence="2">
    <name type="scientific">Candidatus Yanofskybacteria bacterium GW2011_GWA2_44_9</name>
    <dbReference type="NCBI Taxonomy" id="1619025"/>
    <lineage>
        <taxon>Bacteria</taxon>
        <taxon>Candidatus Yanofskyibacteriota</taxon>
    </lineage>
</organism>
<gene>
    <name evidence="2" type="ORF">UW79_C0002G0020</name>
</gene>
<evidence type="ECO:0000313" key="2">
    <source>
        <dbReference type="EMBL" id="KKT82703.1"/>
    </source>
</evidence>
<feature type="region of interest" description="Disordered" evidence="1">
    <location>
        <begin position="1"/>
        <end position="25"/>
    </location>
</feature>
<sequence>MEQISKNPESKLEGGENPKNFSEDEVKKLRDLADKTWEVMTWDLAKFCGTSEEVDMVHKAQDSMAEVMAMLDMPLDRFGNWNKKEPKPITSKSFSPDDMKKLRSDLEAIEEALEWDISASDEEELTMIRDARESLKALKDIL</sequence>
<accession>A0A0G1KGQ5</accession>
<evidence type="ECO:0000256" key="1">
    <source>
        <dbReference type="SAM" id="MobiDB-lite"/>
    </source>
</evidence>
<feature type="compositionally biased region" description="Basic and acidic residues" evidence="1">
    <location>
        <begin position="8"/>
        <end position="25"/>
    </location>
</feature>
<proteinExistence type="predicted"/>
<protein>
    <submittedName>
        <fullName evidence="2">Uncharacterized protein</fullName>
    </submittedName>
</protein>
<comment type="caution">
    <text evidence="2">The sequence shown here is derived from an EMBL/GenBank/DDBJ whole genome shotgun (WGS) entry which is preliminary data.</text>
</comment>
<dbReference type="AlphaFoldDB" id="A0A0G1KGQ5"/>
<name>A0A0G1KGQ5_9BACT</name>